<evidence type="ECO:0000256" key="8">
    <source>
        <dbReference type="ARBA" id="ARBA00023146"/>
    </source>
</evidence>
<evidence type="ECO:0000256" key="1">
    <source>
        <dbReference type="ARBA" id="ARBA00004496"/>
    </source>
</evidence>
<dbReference type="Gene3D" id="1.10.730.10">
    <property type="entry name" value="Isoleucyl-tRNA Synthetase, Domain 1"/>
    <property type="match status" value="1"/>
</dbReference>
<evidence type="ECO:0000256" key="6">
    <source>
        <dbReference type="ARBA" id="ARBA00022840"/>
    </source>
</evidence>
<comment type="caution">
    <text evidence="10">Lacks conserved residue(s) required for the propagation of feature annotation.</text>
</comment>
<dbReference type="SMART" id="SM00836">
    <property type="entry name" value="DALR_1"/>
    <property type="match status" value="1"/>
</dbReference>
<dbReference type="Pfam" id="PF00750">
    <property type="entry name" value="tRNA-synt_1d"/>
    <property type="match status" value="2"/>
</dbReference>
<dbReference type="Proteomes" id="UP000178869">
    <property type="component" value="Unassembled WGS sequence"/>
</dbReference>
<dbReference type="GO" id="GO:0005524">
    <property type="term" value="F:ATP binding"/>
    <property type="evidence" value="ECO:0007669"/>
    <property type="project" value="UniProtKB-UniRule"/>
</dbReference>
<evidence type="ECO:0000256" key="10">
    <source>
        <dbReference type="HAMAP-Rule" id="MF_00123"/>
    </source>
</evidence>
<dbReference type="InterPro" id="IPR014729">
    <property type="entry name" value="Rossmann-like_a/b/a_fold"/>
</dbReference>
<dbReference type="EMBL" id="MHSR01000013">
    <property type="protein sequence ID" value="OHA46773.1"/>
    <property type="molecule type" value="Genomic_DNA"/>
</dbReference>
<dbReference type="InterPro" id="IPR009080">
    <property type="entry name" value="tRNAsynth_Ia_anticodon-bd"/>
</dbReference>
<dbReference type="NCBIfam" id="TIGR00456">
    <property type="entry name" value="argS"/>
    <property type="match status" value="1"/>
</dbReference>
<keyword evidence="4 10" id="KW-0436">Ligase</keyword>
<dbReference type="InterPro" id="IPR035684">
    <property type="entry name" value="ArgRS_core"/>
</dbReference>
<evidence type="ECO:0000313" key="15">
    <source>
        <dbReference type="Proteomes" id="UP000178869"/>
    </source>
</evidence>
<dbReference type="GO" id="GO:0006420">
    <property type="term" value="P:arginyl-tRNA aminoacylation"/>
    <property type="evidence" value="ECO:0007669"/>
    <property type="project" value="UniProtKB-UniRule"/>
</dbReference>
<feature type="domain" description="Arginyl tRNA synthetase N-terminal" evidence="13">
    <location>
        <begin position="10"/>
        <end position="101"/>
    </location>
</feature>
<dbReference type="InterPro" id="IPR008909">
    <property type="entry name" value="DALR_anticod-bd"/>
</dbReference>
<evidence type="ECO:0000256" key="3">
    <source>
        <dbReference type="ARBA" id="ARBA00022490"/>
    </source>
</evidence>
<dbReference type="GO" id="GO:0004814">
    <property type="term" value="F:arginine-tRNA ligase activity"/>
    <property type="evidence" value="ECO:0007669"/>
    <property type="project" value="UniProtKB-UniRule"/>
</dbReference>
<keyword evidence="5 10" id="KW-0547">Nucleotide-binding</keyword>
<feature type="domain" description="DALR anticodon binding" evidence="12">
    <location>
        <begin position="443"/>
        <end position="571"/>
    </location>
</feature>
<dbReference type="SUPFAM" id="SSF47323">
    <property type="entry name" value="Anticodon-binding domain of a subclass of class I aminoacyl-tRNA synthetases"/>
    <property type="match status" value="1"/>
</dbReference>
<evidence type="ECO:0000256" key="9">
    <source>
        <dbReference type="ARBA" id="ARBA00049339"/>
    </source>
</evidence>
<comment type="subunit">
    <text evidence="10">Monomer.</text>
</comment>
<dbReference type="InterPro" id="IPR005148">
    <property type="entry name" value="Arg-tRNA-synth_N"/>
</dbReference>
<evidence type="ECO:0000259" key="12">
    <source>
        <dbReference type="SMART" id="SM00836"/>
    </source>
</evidence>
<name>A0A1G2PER3_9BACT</name>
<gene>
    <name evidence="10" type="primary">argS</name>
    <name evidence="14" type="ORF">A2828_01770</name>
</gene>
<dbReference type="PANTHER" id="PTHR11956">
    <property type="entry name" value="ARGINYL-TRNA SYNTHETASE"/>
    <property type="match status" value="1"/>
</dbReference>
<reference evidence="14 15" key="1">
    <citation type="journal article" date="2016" name="Nat. Commun.">
        <title>Thousands of microbial genomes shed light on interconnected biogeochemical processes in an aquifer system.</title>
        <authorList>
            <person name="Anantharaman K."/>
            <person name="Brown C.T."/>
            <person name="Hug L.A."/>
            <person name="Sharon I."/>
            <person name="Castelle C.J."/>
            <person name="Probst A.J."/>
            <person name="Thomas B.C."/>
            <person name="Singh A."/>
            <person name="Wilkins M.J."/>
            <person name="Karaoz U."/>
            <person name="Brodie E.L."/>
            <person name="Williams K.H."/>
            <person name="Hubbard S.S."/>
            <person name="Banfield J.F."/>
        </authorList>
    </citation>
    <scope>NUCLEOTIDE SEQUENCE [LARGE SCALE GENOMIC DNA]</scope>
</reference>
<dbReference type="Pfam" id="PF03485">
    <property type="entry name" value="Arg_tRNA_synt_N"/>
    <property type="match status" value="1"/>
</dbReference>
<dbReference type="Pfam" id="PF05746">
    <property type="entry name" value="DALR_1"/>
    <property type="match status" value="1"/>
</dbReference>
<dbReference type="PROSITE" id="PS00178">
    <property type="entry name" value="AA_TRNA_LIGASE_I"/>
    <property type="match status" value="1"/>
</dbReference>
<comment type="catalytic activity">
    <reaction evidence="9 10">
        <text>tRNA(Arg) + L-arginine + ATP = L-arginyl-tRNA(Arg) + AMP + diphosphate</text>
        <dbReference type="Rhea" id="RHEA:20301"/>
        <dbReference type="Rhea" id="RHEA-COMP:9658"/>
        <dbReference type="Rhea" id="RHEA-COMP:9673"/>
        <dbReference type="ChEBI" id="CHEBI:30616"/>
        <dbReference type="ChEBI" id="CHEBI:32682"/>
        <dbReference type="ChEBI" id="CHEBI:33019"/>
        <dbReference type="ChEBI" id="CHEBI:78442"/>
        <dbReference type="ChEBI" id="CHEBI:78513"/>
        <dbReference type="ChEBI" id="CHEBI:456215"/>
        <dbReference type="EC" id="6.1.1.19"/>
    </reaction>
</comment>
<dbReference type="SMART" id="SM01016">
    <property type="entry name" value="Arg_tRNA_synt_N"/>
    <property type="match status" value="1"/>
</dbReference>
<dbReference type="EC" id="6.1.1.19" evidence="10"/>
<keyword evidence="6 10" id="KW-0067">ATP-binding</keyword>
<comment type="similarity">
    <text evidence="2 10 11">Belongs to the class-I aminoacyl-tRNA synthetase family.</text>
</comment>
<evidence type="ECO:0000256" key="7">
    <source>
        <dbReference type="ARBA" id="ARBA00022917"/>
    </source>
</evidence>
<evidence type="ECO:0000256" key="5">
    <source>
        <dbReference type="ARBA" id="ARBA00022741"/>
    </source>
</evidence>
<dbReference type="InterPro" id="IPR001412">
    <property type="entry name" value="aa-tRNA-synth_I_CS"/>
</dbReference>
<dbReference type="InterPro" id="IPR036695">
    <property type="entry name" value="Arg-tRNA-synth_N_sf"/>
</dbReference>
<comment type="caution">
    <text evidence="14">The sequence shown here is derived from an EMBL/GenBank/DDBJ whole genome shotgun (WGS) entry which is preliminary data.</text>
</comment>
<sequence>MFTKGSGEVATTKQFLIKSIIAASQNAGFHMEKINFTVEPASNIQYGDYASNIAMVLAAIGKKSPHAVAENIITGLETNKRFNAVVKSVKVAGPGFINFSLSPEYLAKQIKNILSAKNNYGRIDIGHKQNVQVEFISANPTGPPTLGNGRGGFLGDALSNVLDFAGYKITREYYVNDAGEQIKKLGWSVIAAGKVSGGDYKIPYPPEELYPGGYVQELAYKLQISKFKPEELNPEAISRTASKMILEDIKRITKKLKIRFDVWFSEKSLHRQGLIKEAYEALQKKHLIEKKEGAQWLRLKENDNINERVLIKSNGEPTYLLPDIAYHWDKFKRRRFDKVIDIVGADHHAHMFTLNRVFASLGLVSSSRKFDFILVQLVRLMENGQEVRMSKRTGTFITLEELVDTVGLDAARFFFLMREPNSHMDFDMTLAREQSDKNPVYYVQYAHARCASILAKASSAGSGQAKQEGIVEGSARNNLLLKLAHPSETQLIKKLIILPELVEDIASKYEVSRLPVYATDVATVFSAFYRDCQVIGEDKDLTLARLALVRATKIVLANTMRLMGIHAPERM</sequence>
<dbReference type="HAMAP" id="MF_00123">
    <property type="entry name" value="Arg_tRNA_synth"/>
    <property type="match status" value="1"/>
</dbReference>
<dbReference type="SUPFAM" id="SSF52374">
    <property type="entry name" value="Nucleotidylyl transferase"/>
    <property type="match status" value="1"/>
</dbReference>
<keyword evidence="7 10" id="KW-0648">Protein biosynthesis</keyword>
<evidence type="ECO:0000256" key="4">
    <source>
        <dbReference type="ARBA" id="ARBA00022598"/>
    </source>
</evidence>
<dbReference type="GO" id="GO:0005737">
    <property type="term" value="C:cytoplasm"/>
    <property type="evidence" value="ECO:0007669"/>
    <property type="project" value="UniProtKB-SubCell"/>
</dbReference>
<dbReference type="Gene3D" id="3.40.50.620">
    <property type="entry name" value="HUPs"/>
    <property type="match status" value="1"/>
</dbReference>
<evidence type="ECO:0000313" key="14">
    <source>
        <dbReference type="EMBL" id="OHA46773.1"/>
    </source>
</evidence>
<evidence type="ECO:0000256" key="2">
    <source>
        <dbReference type="ARBA" id="ARBA00005594"/>
    </source>
</evidence>
<dbReference type="FunFam" id="1.10.730.10:FF:000008">
    <property type="entry name" value="Arginine--tRNA ligase"/>
    <property type="match status" value="1"/>
</dbReference>
<accession>A0A1G2PER3</accession>
<dbReference type="AlphaFoldDB" id="A0A1G2PER3"/>
<dbReference type="PANTHER" id="PTHR11956:SF5">
    <property type="entry name" value="ARGININE--TRNA LIGASE, CYTOPLASMIC"/>
    <property type="match status" value="1"/>
</dbReference>
<dbReference type="Gene3D" id="3.30.1360.70">
    <property type="entry name" value="Arginyl tRNA synthetase N-terminal domain"/>
    <property type="match status" value="1"/>
</dbReference>
<dbReference type="PRINTS" id="PR01038">
    <property type="entry name" value="TRNASYNTHARG"/>
</dbReference>
<dbReference type="InterPro" id="IPR001278">
    <property type="entry name" value="Arg-tRNA-ligase"/>
</dbReference>
<keyword evidence="3 10" id="KW-0963">Cytoplasm</keyword>
<evidence type="ECO:0000256" key="11">
    <source>
        <dbReference type="RuleBase" id="RU363038"/>
    </source>
</evidence>
<evidence type="ECO:0000259" key="13">
    <source>
        <dbReference type="SMART" id="SM01016"/>
    </source>
</evidence>
<comment type="subcellular location">
    <subcellularLocation>
        <location evidence="1 10">Cytoplasm</location>
    </subcellularLocation>
</comment>
<keyword evidence="8 10" id="KW-0030">Aminoacyl-tRNA synthetase</keyword>
<proteinExistence type="inferred from homology"/>
<organism evidence="14 15">
    <name type="scientific">Candidatus Terrybacteria bacterium RIFCSPHIGHO2_01_FULL_43_35</name>
    <dbReference type="NCBI Taxonomy" id="1802361"/>
    <lineage>
        <taxon>Bacteria</taxon>
        <taxon>Candidatus Terryibacteriota</taxon>
    </lineage>
</organism>
<dbReference type="CDD" id="cd00671">
    <property type="entry name" value="ArgRS_core"/>
    <property type="match status" value="1"/>
</dbReference>
<protein>
    <recommendedName>
        <fullName evidence="10">Arginine--tRNA ligase</fullName>
        <ecNumber evidence="10">6.1.1.19</ecNumber>
    </recommendedName>
    <alternativeName>
        <fullName evidence="10">Arginyl-tRNA synthetase</fullName>
        <shortName evidence="10">ArgRS</shortName>
    </alternativeName>
</protein>
<dbReference type="SUPFAM" id="SSF55190">
    <property type="entry name" value="Arginyl-tRNA synthetase (ArgRS), N-terminal 'additional' domain"/>
    <property type="match status" value="1"/>
</dbReference>